<evidence type="ECO:0000256" key="3">
    <source>
        <dbReference type="ARBA" id="ARBA00022692"/>
    </source>
</evidence>
<keyword evidence="3 6" id="KW-0812">Transmembrane</keyword>
<dbReference type="PANTHER" id="PTHR10165:SF84">
    <property type="entry name" value="PHOSPHATIDIC ACID PHOSPHATASE BETA"/>
    <property type="match status" value="1"/>
</dbReference>
<feature type="transmembrane region" description="Helical" evidence="6">
    <location>
        <begin position="183"/>
        <end position="201"/>
    </location>
</feature>
<gene>
    <name evidence="8" type="ORF">PV06_07257</name>
</gene>
<keyword evidence="9" id="KW-1185">Reference proteome</keyword>
<dbReference type="STRING" id="215243.A0A0D2BW84"/>
<dbReference type="Proteomes" id="UP000053342">
    <property type="component" value="Unassembled WGS sequence"/>
</dbReference>
<sequence>MPGLSVIRRTFARSRFLRNLKLFARDSWSDTLLLILVSGLTLAIYSIPYRPPILIRVYDVEYGRVYNHHLAYPYQKPIFSSLVAGLVASLIPMAVVIIAQIWFRSFADATAAIKGLSYALTVGTLFQVVLKKFIGGPRPHFIDVCKPISLHYGLGPGANLYTSAICRGKDQGRTNYALQTFPSGHSVVAFAGLGFLAIYLYTHLKIGDPRIDSSMGF</sequence>
<reference evidence="8 9" key="1">
    <citation type="submission" date="2015-01" db="EMBL/GenBank/DDBJ databases">
        <title>The Genome Sequence of Exophiala oligosperma CBS72588.</title>
        <authorList>
            <consortium name="The Broad Institute Genomics Platform"/>
            <person name="Cuomo C."/>
            <person name="de Hoog S."/>
            <person name="Gorbushina A."/>
            <person name="Stielow B."/>
            <person name="Teixiera M."/>
            <person name="Abouelleil A."/>
            <person name="Chapman S.B."/>
            <person name="Priest M."/>
            <person name="Young S.K."/>
            <person name="Wortman J."/>
            <person name="Nusbaum C."/>
            <person name="Birren B."/>
        </authorList>
    </citation>
    <scope>NUCLEOTIDE SEQUENCE [LARGE SCALE GENOMIC DNA]</scope>
    <source>
        <strain evidence="8 9">CBS 72588</strain>
    </source>
</reference>
<dbReference type="Gene3D" id="1.20.144.10">
    <property type="entry name" value="Phosphatidic acid phosphatase type 2/haloperoxidase"/>
    <property type="match status" value="1"/>
</dbReference>
<dbReference type="VEuPathDB" id="FungiDB:PV06_07257"/>
<dbReference type="GO" id="GO:0016020">
    <property type="term" value="C:membrane"/>
    <property type="evidence" value="ECO:0007669"/>
    <property type="project" value="UniProtKB-SubCell"/>
</dbReference>
<evidence type="ECO:0000313" key="9">
    <source>
        <dbReference type="Proteomes" id="UP000053342"/>
    </source>
</evidence>
<evidence type="ECO:0000259" key="7">
    <source>
        <dbReference type="Pfam" id="PF01569"/>
    </source>
</evidence>
<comment type="similarity">
    <text evidence="2">Belongs to the PA-phosphatase related phosphoesterase family.</text>
</comment>
<keyword evidence="5 6" id="KW-0472">Membrane</keyword>
<evidence type="ECO:0000313" key="8">
    <source>
        <dbReference type="EMBL" id="KIW41727.1"/>
    </source>
</evidence>
<protein>
    <recommendedName>
        <fullName evidence="7">Phosphatidic acid phosphatase type 2/haloperoxidase domain-containing protein</fullName>
    </recommendedName>
</protein>
<dbReference type="SUPFAM" id="SSF48317">
    <property type="entry name" value="Acid phosphatase/Vanadium-dependent haloperoxidase"/>
    <property type="match status" value="1"/>
</dbReference>
<evidence type="ECO:0000256" key="6">
    <source>
        <dbReference type="SAM" id="Phobius"/>
    </source>
</evidence>
<dbReference type="OrthoDB" id="10030083at2759"/>
<dbReference type="GO" id="GO:0046839">
    <property type="term" value="P:phospholipid dephosphorylation"/>
    <property type="evidence" value="ECO:0007669"/>
    <property type="project" value="TreeGrafter"/>
</dbReference>
<dbReference type="GeneID" id="27359331"/>
<keyword evidence="4 6" id="KW-1133">Transmembrane helix</keyword>
<evidence type="ECO:0000256" key="4">
    <source>
        <dbReference type="ARBA" id="ARBA00022989"/>
    </source>
</evidence>
<feature type="transmembrane region" description="Helical" evidence="6">
    <location>
        <begin position="28"/>
        <end position="47"/>
    </location>
</feature>
<dbReference type="GO" id="GO:0008195">
    <property type="term" value="F:phosphatidate phosphatase activity"/>
    <property type="evidence" value="ECO:0007669"/>
    <property type="project" value="TreeGrafter"/>
</dbReference>
<feature type="transmembrane region" description="Helical" evidence="6">
    <location>
        <begin position="78"/>
        <end position="103"/>
    </location>
</feature>
<comment type="subcellular location">
    <subcellularLocation>
        <location evidence="1">Membrane</location>
        <topology evidence="1">Multi-pass membrane protein</topology>
    </subcellularLocation>
</comment>
<evidence type="ECO:0000256" key="5">
    <source>
        <dbReference type="ARBA" id="ARBA00023136"/>
    </source>
</evidence>
<dbReference type="Pfam" id="PF01569">
    <property type="entry name" value="PAP2"/>
    <property type="match status" value="1"/>
</dbReference>
<evidence type="ECO:0000256" key="1">
    <source>
        <dbReference type="ARBA" id="ARBA00004141"/>
    </source>
</evidence>
<dbReference type="InterPro" id="IPR000326">
    <property type="entry name" value="PAP2/HPO"/>
</dbReference>
<dbReference type="AlphaFoldDB" id="A0A0D2BW84"/>
<accession>A0A0D2BW84</accession>
<dbReference type="InterPro" id="IPR043216">
    <property type="entry name" value="PAP-like"/>
</dbReference>
<dbReference type="RefSeq" id="XP_016261943.1">
    <property type="nucleotide sequence ID" value="XM_016408463.1"/>
</dbReference>
<dbReference type="PANTHER" id="PTHR10165">
    <property type="entry name" value="LIPID PHOSPHATE PHOSPHATASE"/>
    <property type="match status" value="1"/>
</dbReference>
<dbReference type="EMBL" id="KN847337">
    <property type="protein sequence ID" value="KIW41727.1"/>
    <property type="molecule type" value="Genomic_DNA"/>
</dbReference>
<dbReference type="GO" id="GO:0006644">
    <property type="term" value="P:phospholipid metabolic process"/>
    <property type="evidence" value="ECO:0007669"/>
    <property type="project" value="InterPro"/>
</dbReference>
<dbReference type="HOGENOM" id="CLU_1194762_0_0_1"/>
<dbReference type="InterPro" id="IPR036938">
    <property type="entry name" value="PAP2/HPO_sf"/>
</dbReference>
<proteinExistence type="inferred from homology"/>
<feature type="domain" description="Phosphatidic acid phosphatase type 2/haloperoxidase" evidence="7">
    <location>
        <begin position="116"/>
        <end position="205"/>
    </location>
</feature>
<name>A0A0D2BW84_9EURO</name>
<evidence type="ECO:0000256" key="2">
    <source>
        <dbReference type="ARBA" id="ARBA00008816"/>
    </source>
</evidence>
<organism evidence="8 9">
    <name type="scientific">Exophiala oligosperma</name>
    <dbReference type="NCBI Taxonomy" id="215243"/>
    <lineage>
        <taxon>Eukaryota</taxon>
        <taxon>Fungi</taxon>
        <taxon>Dikarya</taxon>
        <taxon>Ascomycota</taxon>
        <taxon>Pezizomycotina</taxon>
        <taxon>Eurotiomycetes</taxon>
        <taxon>Chaetothyriomycetidae</taxon>
        <taxon>Chaetothyriales</taxon>
        <taxon>Herpotrichiellaceae</taxon>
        <taxon>Exophiala</taxon>
    </lineage>
</organism>